<organism evidence="1 2">
    <name type="scientific">Acidithrix ferrooxidans</name>
    <dbReference type="NCBI Taxonomy" id="1280514"/>
    <lineage>
        <taxon>Bacteria</taxon>
        <taxon>Bacillati</taxon>
        <taxon>Actinomycetota</taxon>
        <taxon>Acidimicrobiia</taxon>
        <taxon>Acidimicrobiales</taxon>
        <taxon>Acidimicrobiaceae</taxon>
        <taxon>Acidithrix</taxon>
    </lineage>
</organism>
<dbReference type="EMBL" id="JXYS01000069">
    <property type="protein sequence ID" value="KJF16970.1"/>
    <property type="molecule type" value="Genomic_DNA"/>
</dbReference>
<accession>A0A0D8HG76</accession>
<evidence type="ECO:0000313" key="1">
    <source>
        <dbReference type="EMBL" id="KJF16970.1"/>
    </source>
</evidence>
<comment type="caution">
    <text evidence="1">The sequence shown here is derived from an EMBL/GenBank/DDBJ whole genome shotgun (WGS) entry which is preliminary data.</text>
</comment>
<protein>
    <submittedName>
        <fullName evidence="1">Uncharacterized protein</fullName>
    </submittedName>
</protein>
<evidence type="ECO:0000313" key="2">
    <source>
        <dbReference type="Proteomes" id="UP000032360"/>
    </source>
</evidence>
<dbReference type="OrthoDB" id="4936077at2"/>
<reference evidence="1 2" key="1">
    <citation type="submission" date="2015-01" db="EMBL/GenBank/DDBJ databases">
        <title>Draft genome of the acidophilic iron oxidizer Acidithrix ferrooxidans strain Py-F3.</title>
        <authorList>
            <person name="Poehlein A."/>
            <person name="Eisen S."/>
            <person name="Schloemann M."/>
            <person name="Johnson B.D."/>
            <person name="Daniel R."/>
            <person name="Muehling M."/>
        </authorList>
    </citation>
    <scope>NUCLEOTIDE SEQUENCE [LARGE SCALE GENOMIC DNA]</scope>
    <source>
        <strain evidence="1 2">Py-F3</strain>
    </source>
</reference>
<dbReference type="RefSeq" id="WP_052605799.1">
    <property type="nucleotide sequence ID" value="NZ_JXYS01000069.1"/>
</dbReference>
<keyword evidence="2" id="KW-1185">Reference proteome</keyword>
<name>A0A0D8HG76_9ACTN</name>
<dbReference type="AlphaFoldDB" id="A0A0D8HG76"/>
<proteinExistence type="predicted"/>
<gene>
    <name evidence="1" type="ORF">AXFE_21720</name>
</gene>
<sequence length="184" mass="20935">MTNNSSELSDTELWTARLRLSKFIRLEAQRTATELGFSWRPASIAPSDLDALRAEFQVCHVSGLPLRVLRDFSEVTIYDRSATNWAFRYMHDTRHVWLSADFSTEAELAVASCHLARAKAEGLSPRSLEYELLLADTVGQTLYMAHTHRFVINQLQFALDCIRFDFDTALEREAGWSLMQGTAT</sequence>
<dbReference type="Proteomes" id="UP000032360">
    <property type="component" value="Unassembled WGS sequence"/>
</dbReference>
<dbReference type="STRING" id="1280514.AXFE_21720"/>